<proteinExistence type="predicted"/>
<gene>
    <name evidence="7" type="primary">LOC115177369</name>
</gene>
<evidence type="ECO:0000256" key="3">
    <source>
        <dbReference type="ARBA" id="ARBA00045430"/>
    </source>
</evidence>
<dbReference type="Pfam" id="PF13927">
    <property type="entry name" value="Ig_3"/>
    <property type="match status" value="1"/>
</dbReference>
<evidence type="ECO:0000313" key="8">
    <source>
        <dbReference type="Proteomes" id="UP000472277"/>
    </source>
</evidence>
<evidence type="ECO:0000259" key="6">
    <source>
        <dbReference type="PROSITE" id="PS50835"/>
    </source>
</evidence>
<dbReference type="CDD" id="cd00096">
    <property type="entry name" value="Ig"/>
    <property type="match status" value="1"/>
</dbReference>
<dbReference type="InParanoid" id="A0A674C9Q2"/>
<evidence type="ECO:0000256" key="4">
    <source>
        <dbReference type="ARBA" id="ARBA00046458"/>
    </source>
</evidence>
<evidence type="ECO:0000256" key="2">
    <source>
        <dbReference type="ARBA" id="ARBA00041781"/>
    </source>
</evidence>
<keyword evidence="8" id="KW-1185">Reference proteome</keyword>
<dbReference type="SMART" id="SM00409">
    <property type="entry name" value="IG"/>
    <property type="match status" value="4"/>
</dbReference>
<feature type="domain" description="Ig-like" evidence="6">
    <location>
        <begin position="361"/>
        <end position="446"/>
    </location>
</feature>
<name>A0A674C9Q2_SALTR</name>
<dbReference type="Proteomes" id="UP000472277">
    <property type="component" value="Chromosome 3"/>
</dbReference>
<feature type="domain" description="Ig-like" evidence="6">
    <location>
        <begin position="197"/>
        <end position="274"/>
    </location>
</feature>
<dbReference type="PANTHER" id="PTHR46013:SF7">
    <property type="entry name" value="IG-LIKE DOMAIN-CONTAINING PROTEIN"/>
    <property type="match status" value="1"/>
</dbReference>
<evidence type="ECO:0000256" key="5">
    <source>
        <dbReference type="SAM" id="MobiDB-lite"/>
    </source>
</evidence>
<dbReference type="InterPro" id="IPR036179">
    <property type="entry name" value="Ig-like_dom_sf"/>
</dbReference>
<dbReference type="InterPro" id="IPR013783">
    <property type="entry name" value="Ig-like_fold"/>
</dbReference>
<organism evidence="7 8">
    <name type="scientific">Salmo trutta</name>
    <name type="common">Brown trout</name>
    <dbReference type="NCBI Taxonomy" id="8032"/>
    <lineage>
        <taxon>Eukaryota</taxon>
        <taxon>Metazoa</taxon>
        <taxon>Chordata</taxon>
        <taxon>Craniata</taxon>
        <taxon>Vertebrata</taxon>
        <taxon>Euteleostomi</taxon>
        <taxon>Actinopterygii</taxon>
        <taxon>Neopterygii</taxon>
        <taxon>Teleostei</taxon>
        <taxon>Protacanthopterygii</taxon>
        <taxon>Salmoniformes</taxon>
        <taxon>Salmonidae</taxon>
        <taxon>Salmoninae</taxon>
        <taxon>Salmo</taxon>
    </lineage>
</organism>
<comment type="subunit">
    <text evidence="4">Predominantly monomer of isoform CD22-beta. Also found as heterodimer of isoform CD22-beta and a shorter isoform. Interacts with PTPN6/SHP-1, LYN, SYK, PIK3R1/PIK3R2 and PLCG1 upon phosphorylation. Interacts with GRB2, INPP5D and SHC1 upon phosphorylation. May form a complex with INPP5D/SHIP, GRB2 and SHC1.</text>
</comment>
<reference evidence="7" key="2">
    <citation type="submission" date="2025-09" db="UniProtKB">
        <authorList>
            <consortium name="Ensembl"/>
        </authorList>
    </citation>
    <scope>IDENTIFICATION</scope>
</reference>
<dbReference type="InterPro" id="IPR007110">
    <property type="entry name" value="Ig-like_dom"/>
</dbReference>
<comment type="function">
    <text evidence="3">Most highly expressed siglec (sialic acid-binding immunoglobulin-like lectin) on B-cells that plays a role in various aspects of B-cell biology including differentiation, antigen presentation, and trafficking to bone marrow. Binds to alpha 2,6-linked sialic acid residues of surface molecules such as CD22 itself, CD45 and IgM in a cis configuration. Can also bind to ligands on other cells as an adhesion molecule in a trans configuration. Acts as an inhibitory coreceptor on the surface of B-cells and inhibits B-cell receptor induced signaling, characterized by inhibition of the calcium mobilization and cellular activation. Mechanistically, the immunoreceptor tyrosine-based inhibitory motif domain is phosphorylated by the Src kinase LYN, which in turn leads to the recruitment of the protein tyrosine phosphatase 1/PTPN6, leading to the negative regulation of BCR signaling. If this negative signaling from is of sufficient strength, apoptosis of the B-cell can be induced.</text>
</comment>
<accession>A0A674C9Q2</accession>
<feature type="domain" description="Ig-like" evidence="6">
    <location>
        <begin position="451"/>
        <end position="535"/>
    </location>
</feature>
<dbReference type="GeneTree" id="ENSGT01150000286924"/>
<dbReference type="PROSITE" id="PS50835">
    <property type="entry name" value="IG_LIKE"/>
    <property type="match status" value="3"/>
</dbReference>
<dbReference type="SUPFAM" id="SSF48726">
    <property type="entry name" value="Immunoglobulin"/>
    <property type="match status" value="6"/>
</dbReference>
<feature type="region of interest" description="Disordered" evidence="5">
    <location>
        <begin position="622"/>
        <end position="641"/>
    </location>
</feature>
<protein>
    <recommendedName>
        <fullName evidence="1">B-cell receptor CD22</fullName>
    </recommendedName>
    <alternativeName>
        <fullName evidence="2">Sialic acid-binding Ig-like lectin 2</fullName>
    </alternativeName>
</protein>
<dbReference type="PANTHER" id="PTHR46013">
    <property type="entry name" value="VASCULAR CELL ADHESION MOLECULE 1"/>
    <property type="match status" value="1"/>
</dbReference>
<feature type="compositionally biased region" description="Low complexity" evidence="5">
    <location>
        <begin position="680"/>
        <end position="689"/>
    </location>
</feature>
<evidence type="ECO:0000256" key="1">
    <source>
        <dbReference type="ARBA" id="ARBA00040106"/>
    </source>
</evidence>
<dbReference type="InterPro" id="IPR003598">
    <property type="entry name" value="Ig_sub2"/>
</dbReference>
<evidence type="ECO:0000313" key="7">
    <source>
        <dbReference type="Ensembl" id="ENSSTUP00000080347.1"/>
    </source>
</evidence>
<dbReference type="InterPro" id="IPR003599">
    <property type="entry name" value="Ig_sub"/>
</dbReference>
<dbReference type="InterPro" id="IPR056386">
    <property type="entry name" value="Ig_CD22"/>
</dbReference>
<sequence length="689" mass="77047">AVISCTFTHPDNVEPTTAIWFKCPKNGKCDQDENIIFHSEDPSEAQEGYRHRVSLLETDLTKGNCSVIINDIRENDAGQYQYRTIGGPYTYPQKMKIKVTDDPCQIRVEKLNPSTVKESEPVTIRCFTSRACGSHPEFTGLGQTVTPFHTYEDKHKSSVVSFNASWQDDGSLLSCQPQGTKDQRVSKSIKLTVEYSPKETKAVVNLSNVKDGLSTLTCPSRGHPNATHSWFKDSQKTKFSGTELLIPSITSEQGGNYYGKAVNQHGTHDSNIVTIIVNCEIFPICVVQTYILYHRERIHLNNDLSTIKEGDQIKLTCIVQKSNPKVSVRPEDRGHYYCEASNDVGGITVSCTSFPILAYSPKYVTASAHPDTVLTENSQLVLTCMARSNPHATTYTWIQISAGETRMVGLVQKLTVMSTTPSHSGLYRCTAQNPLGTGKSQQVEVKVKYAPKLTEVIHNMTNRWQSDGGSPVALTCHSHSYPPFNSYKWYRLVEEREHFIINHQNITVHPDKPGTYYCVATNNMGGGGSERVKLFLNRECIVTDSHFGKSKEYSVTYSQLINIFTLVFLSHFSAGLSQSHPIRNKDGHTGHTQQHEVNYASLQFRGQEIDDYENIKEACASKPTIEPNMDTETGSSEDDVEINYSEVTFRAKPGHETVCSSDPRHRRAGHSSSSDEEDYTTQYTDTSKL</sequence>
<dbReference type="Gene3D" id="2.60.40.10">
    <property type="entry name" value="Immunoglobulins"/>
    <property type="match status" value="5"/>
</dbReference>
<dbReference type="Pfam" id="PF24518">
    <property type="entry name" value="Ig_CD22"/>
    <property type="match status" value="1"/>
</dbReference>
<dbReference type="FunCoup" id="A0A674C9Q2">
    <property type="interactions" value="945"/>
</dbReference>
<dbReference type="AlphaFoldDB" id="A0A674C9Q2"/>
<reference evidence="7" key="1">
    <citation type="submission" date="2025-08" db="UniProtKB">
        <authorList>
            <consortium name="Ensembl"/>
        </authorList>
    </citation>
    <scope>IDENTIFICATION</scope>
</reference>
<dbReference type="Pfam" id="PF13895">
    <property type="entry name" value="Ig_2"/>
    <property type="match status" value="2"/>
</dbReference>
<feature type="region of interest" description="Disordered" evidence="5">
    <location>
        <begin position="652"/>
        <end position="689"/>
    </location>
</feature>
<dbReference type="SMART" id="SM00408">
    <property type="entry name" value="IGc2"/>
    <property type="match status" value="4"/>
</dbReference>
<dbReference type="Ensembl" id="ENSSTUT00000085546.1">
    <property type="protein sequence ID" value="ENSSTUP00000080347.1"/>
    <property type="gene ID" value="ENSSTUG00000035459.1"/>
</dbReference>